<sequence>MTKAVRLYQGAFGRASMLDSDHDLVTHAHPQCHVLVKVAGADAFYTVRGETVRLSEDSLVLVNAWEPHSKLQPREGERTTVLILCMEPAWLAEHDPLLSGSGMPDFFPSAQVRVPLSIRKLVDRLVLEVLGSSPSGLPNRAVEAALSDFMLAITHLFAVRRNWIDTYRLKMRHRPDTRIARAIQYIGDHLDQTITCEELAGLHSLSRQHFFSLFRQHTNMSPILYMNTLRMESAFKTLTECSTSVNVLADDLGFSEPHHFTRFFRRNLGIPPSQYRRGVALIA</sequence>
<name>A0A4Q7NKA1_9BURK</name>
<evidence type="ECO:0000313" key="7">
    <source>
        <dbReference type="Proteomes" id="UP000292445"/>
    </source>
</evidence>
<reference evidence="6 7" key="1">
    <citation type="submission" date="2019-02" db="EMBL/GenBank/DDBJ databases">
        <title>Genomic Encyclopedia of Type Strains, Phase IV (KMG-IV): sequencing the most valuable type-strain genomes for metagenomic binning, comparative biology and taxonomic classification.</title>
        <authorList>
            <person name="Goeker M."/>
        </authorList>
    </citation>
    <scope>NUCLEOTIDE SEQUENCE [LARGE SCALE GENOMIC DNA]</scope>
    <source>
        <strain evidence="6 7">K24</strain>
    </source>
</reference>
<comment type="caution">
    <text evidence="6">The sequence shown here is derived from an EMBL/GenBank/DDBJ whole genome shotgun (WGS) entry which is preliminary data.</text>
</comment>
<feature type="domain" description="HTH araC/xylS-type" evidence="5">
    <location>
        <begin position="180"/>
        <end position="278"/>
    </location>
</feature>
<dbReference type="GO" id="GO:0003700">
    <property type="term" value="F:DNA-binding transcription factor activity"/>
    <property type="evidence" value="ECO:0007669"/>
    <property type="project" value="InterPro"/>
</dbReference>
<evidence type="ECO:0000313" key="6">
    <source>
        <dbReference type="EMBL" id="RZS85515.1"/>
    </source>
</evidence>
<evidence type="ECO:0000256" key="2">
    <source>
        <dbReference type="ARBA" id="ARBA00023125"/>
    </source>
</evidence>
<protein>
    <submittedName>
        <fullName evidence="6">AraC-like DNA-binding protein</fullName>
    </submittedName>
</protein>
<dbReference type="InterPro" id="IPR018060">
    <property type="entry name" value="HTH_AraC"/>
</dbReference>
<keyword evidence="3" id="KW-0010">Activator</keyword>
<evidence type="ECO:0000256" key="3">
    <source>
        <dbReference type="ARBA" id="ARBA00023159"/>
    </source>
</evidence>
<dbReference type="SMART" id="SM00342">
    <property type="entry name" value="HTH_ARAC"/>
    <property type="match status" value="1"/>
</dbReference>
<keyword evidence="1" id="KW-0805">Transcription regulation</keyword>
<evidence type="ECO:0000256" key="1">
    <source>
        <dbReference type="ARBA" id="ARBA00023015"/>
    </source>
</evidence>
<dbReference type="Proteomes" id="UP000292445">
    <property type="component" value="Unassembled WGS sequence"/>
</dbReference>
<dbReference type="PROSITE" id="PS01124">
    <property type="entry name" value="HTH_ARAC_FAMILY_2"/>
    <property type="match status" value="1"/>
</dbReference>
<keyword evidence="7" id="KW-1185">Reference proteome</keyword>
<dbReference type="Pfam" id="PF12833">
    <property type="entry name" value="HTH_18"/>
    <property type="match status" value="1"/>
</dbReference>
<dbReference type="EMBL" id="SGXC01000001">
    <property type="protein sequence ID" value="RZS85515.1"/>
    <property type="molecule type" value="Genomic_DNA"/>
</dbReference>
<dbReference type="InterPro" id="IPR020449">
    <property type="entry name" value="Tscrpt_reg_AraC-type_HTH"/>
</dbReference>
<dbReference type="SUPFAM" id="SSF46689">
    <property type="entry name" value="Homeodomain-like"/>
    <property type="match status" value="2"/>
</dbReference>
<dbReference type="AlphaFoldDB" id="A0A4Q7NKA1"/>
<keyword evidence="4" id="KW-0804">Transcription</keyword>
<organism evidence="6 7">
    <name type="scientific">Pigmentiphaga kullae</name>
    <dbReference type="NCBI Taxonomy" id="151784"/>
    <lineage>
        <taxon>Bacteria</taxon>
        <taxon>Pseudomonadati</taxon>
        <taxon>Pseudomonadota</taxon>
        <taxon>Betaproteobacteria</taxon>
        <taxon>Burkholderiales</taxon>
        <taxon>Alcaligenaceae</taxon>
        <taxon>Pigmentiphaga</taxon>
    </lineage>
</organism>
<dbReference type="InterPro" id="IPR009057">
    <property type="entry name" value="Homeodomain-like_sf"/>
</dbReference>
<dbReference type="PANTHER" id="PTHR46796:SF2">
    <property type="entry name" value="TRANSCRIPTIONAL REGULATORY PROTEIN"/>
    <property type="match status" value="1"/>
</dbReference>
<evidence type="ECO:0000256" key="4">
    <source>
        <dbReference type="ARBA" id="ARBA00023163"/>
    </source>
</evidence>
<keyword evidence="2 6" id="KW-0238">DNA-binding</keyword>
<dbReference type="Gene3D" id="1.10.10.60">
    <property type="entry name" value="Homeodomain-like"/>
    <property type="match status" value="2"/>
</dbReference>
<dbReference type="PANTHER" id="PTHR46796">
    <property type="entry name" value="HTH-TYPE TRANSCRIPTIONAL ACTIVATOR RHAS-RELATED"/>
    <property type="match status" value="1"/>
</dbReference>
<dbReference type="InterPro" id="IPR050204">
    <property type="entry name" value="AraC_XylS_family_regulators"/>
</dbReference>
<dbReference type="InterPro" id="IPR003313">
    <property type="entry name" value="AraC-bd"/>
</dbReference>
<dbReference type="Pfam" id="PF02311">
    <property type="entry name" value="AraC_binding"/>
    <property type="match status" value="1"/>
</dbReference>
<accession>A0A4Q7NKA1</accession>
<dbReference type="GO" id="GO:0043565">
    <property type="term" value="F:sequence-specific DNA binding"/>
    <property type="evidence" value="ECO:0007669"/>
    <property type="project" value="InterPro"/>
</dbReference>
<proteinExistence type="predicted"/>
<evidence type="ECO:0000259" key="5">
    <source>
        <dbReference type="PROSITE" id="PS01124"/>
    </source>
</evidence>
<dbReference type="PRINTS" id="PR00032">
    <property type="entry name" value="HTHARAC"/>
</dbReference>
<gene>
    <name evidence="6" type="ORF">EV675_1544</name>
</gene>